<accession>A0ABY8L4H2</accession>
<dbReference type="Pfam" id="PF18962">
    <property type="entry name" value="Por_Secre_tail"/>
    <property type="match status" value="1"/>
</dbReference>
<dbReference type="RefSeq" id="WP_279652196.1">
    <property type="nucleotide sequence ID" value="NZ_CP122539.1"/>
</dbReference>
<evidence type="ECO:0000259" key="2">
    <source>
        <dbReference type="Pfam" id="PF18962"/>
    </source>
</evidence>
<dbReference type="InterPro" id="IPR035992">
    <property type="entry name" value="Ricin_B-like_lectins"/>
</dbReference>
<evidence type="ECO:0000313" key="3">
    <source>
        <dbReference type="EMBL" id="WGH76327.1"/>
    </source>
</evidence>
<dbReference type="CDD" id="cd00161">
    <property type="entry name" value="beta-trefoil_Ricin-like"/>
    <property type="match status" value="1"/>
</dbReference>
<reference evidence="3 4" key="1">
    <citation type="submission" date="2023-04" db="EMBL/GenBank/DDBJ databases">
        <title>Tenacibaculum tangerinum sp. nov., isolated from sea tidal flat of South Korea.</title>
        <authorList>
            <person name="Lee S.H."/>
            <person name="Kim J.-J."/>
        </authorList>
    </citation>
    <scope>NUCLEOTIDE SEQUENCE [LARGE SCALE GENOMIC DNA]</scope>
    <source>
        <strain evidence="3 4">GRR-S3-23</strain>
    </source>
</reference>
<feature type="domain" description="Secretion system C-terminal sorting" evidence="2">
    <location>
        <begin position="630"/>
        <end position="684"/>
    </location>
</feature>
<proteinExistence type="predicted"/>
<dbReference type="Proteomes" id="UP001232001">
    <property type="component" value="Chromosome"/>
</dbReference>
<sequence length="687" mass="74057">MKNVIKIYFCICFLVVYSSILSAQIIPNGTYQIYSDVHQEAMVTATTGDYDVSMTTPNFLDNKQLWVFEHQGANVYKIKNVQTGSYIGIKDGWCGIFGDVQARYLATDANVEFLISEGTNTGSYVFQIAFTTCNFGSVNVPVKAFDIQDGLPGAQIQTFDVNASNANQQFRLISSEWNGSASTDWGTASNWTPNSVPTTSSYIRVPNVTNQPTITTSVEVQDIFINTSSSLNVNNALTVAGDFTNLGSVTVNAGSSLLISGANYGDITYNVNVPDVNWHLVASPVVGEQYDDAWVTNNGIAISGTNRGVSTYNNVTSDVVTGHWRYFQGGTTEDFATGTGYALKKQTTGGDFSFTGTIPTLATPLISQGANNWNLIGNSFPSYMDIGAFIASNGIVGSDLLSDAYQAVYVWNASTASYDPLTTGYVHPGQAFFVNSKVPEDNASITSAMQSHQTGVPFYKSDVPSLTLNLSDGVATRKTTINYTDSGTKGLDAGLDIGMFNGVNSGLNVYTHLVDTKETIPFAKQTLPITELETMVIPIGVHANAGKNLNFSVETQNLPSDVNVYLEDRDAGTFTEIGNASYEMGSDEIVVGVGRFYIHISSKSPTAQVHTLDDVLIFQKDKNLHIMGLTDTAANVTLFDVLGKKVLQTTFNASNSSAVALPELSSSIYILKVDTKNGTLRKKLLLE</sequence>
<keyword evidence="1" id="KW-0732">Signal</keyword>
<gene>
    <name evidence="3" type="ORF">P8625_03955</name>
</gene>
<evidence type="ECO:0000313" key="4">
    <source>
        <dbReference type="Proteomes" id="UP001232001"/>
    </source>
</evidence>
<dbReference type="InterPro" id="IPR026444">
    <property type="entry name" value="Secre_tail"/>
</dbReference>
<protein>
    <submittedName>
        <fullName evidence="3">T9SS type A sorting domain-containing protein</fullName>
    </submittedName>
</protein>
<name>A0ABY8L4H2_9FLAO</name>
<evidence type="ECO:0000256" key="1">
    <source>
        <dbReference type="ARBA" id="ARBA00022729"/>
    </source>
</evidence>
<dbReference type="EMBL" id="CP122539">
    <property type="protein sequence ID" value="WGH76327.1"/>
    <property type="molecule type" value="Genomic_DNA"/>
</dbReference>
<dbReference type="SUPFAM" id="SSF50370">
    <property type="entry name" value="Ricin B-like lectins"/>
    <property type="match status" value="1"/>
</dbReference>
<organism evidence="3 4">
    <name type="scientific">Tenacibaculum tangerinum</name>
    <dbReference type="NCBI Taxonomy" id="3038772"/>
    <lineage>
        <taxon>Bacteria</taxon>
        <taxon>Pseudomonadati</taxon>
        <taxon>Bacteroidota</taxon>
        <taxon>Flavobacteriia</taxon>
        <taxon>Flavobacteriales</taxon>
        <taxon>Flavobacteriaceae</taxon>
        <taxon>Tenacibaculum</taxon>
    </lineage>
</organism>
<dbReference type="Gene3D" id="2.80.10.50">
    <property type="match status" value="1"/>
</dbReference>
<dbReference type="NCBIfam" id="TIGR04183">
    <property type="entry name" value="Por_Secre_tail"/>
    <property type="match status" value="1"/>
</dbReference>
<keyword evidence="4" id="KW-1185">Reference proteome</keyword>